<organism evidence="2 3">
    <name type="scientific">Brachybacterium huguangmaarense</name>
    <dbReference type="NCBI Taxonomy" id="1652028"/>
    <lineage>
        <taxon>Bacteria</taxon>
        <taxon>Bacillati</taxon>
        <taxon>Actinomycetota</taxon>
        <taxon>Actinomycetes</taxon>
        <taxon>Micrococcales</taxon>
        <taxon>Dermabacteraceae</taxon>
        <taxon>Brachybacterium</taxon>
    </lineage>
</organism>
<reference evidence="2" key="1">
    <citation type="submission" date="2022-10" db="EMBL/GenBank/DDBJ databases">
        <title>Whole-Genome Sequencing of Brachybacterium huguangmaarense BRM-3, Isolated from Betula schmidtii.</title>
        <authorList>
            <person name="Haam D."/>
        </authorList>
    </citation>
    <scope>NUCLEOTIDE SEQUENCE</scope>
    <source>
        <strain evidence="2">BRM-3</strain>
    </source>
</reference>
<dbReference type="EMBL" id="CP107020">
    <property type="protein sequence ID" value="UYG17564.1"/>
    <property type="molecule type" value="Genomic_DNA"/>
</dbReference>
<gene>
    <name evidence="2" type="ORF">BRM3_03795</name>
</gene>
<sequence length="156" mass="18159">MHKDLIRRDLVQLDWMVADQDEFFDQMVGKLERLGYVKDTFRAAIAAREQKFPTALPTQPEAIAIPHSDVEHIIRPFIAPTRLMAPIGWHEMGNDENELQVRFIFMLGFTGGDGHVELLQIMLDNFMDDDFIPRLEGVKTDDDFYELIRSMRGMEF</sequence>
<dbReference type="InterPro" id="IPR016152">
    <property type="entry name" value="PTrfase/Anion_transptr"/>
</dbReference>
<evidence type="ECO:0000313" key="3">
    <source>
        <dbReference type="Proteomes" id="UP001164305"/>
    </source>
</evidence>
<name>A0ABY6G2Z0_9MICO</name>
<keyword evidence="3" id="KW-1185">Reference proteome</keyword>
<dbReference type="PANTHER" id="PTHR47738:SF3">
    <property type="entry name" value="PHOSPHOTRANSFERASE SYSTEM MANNITOL_FRUCTOSE-SPECIFIC IIA DOMAIN CONTAINING PROTEIN"/>
    <property type="match status" value="1"/>
</dbReference>
<protein>
    <submittedName>
        <fullName evidence="2">PTS sugar transporter subunit IIA</fullName>
    </submittedName>
</protein>
<feature type="domain" description="PTS EIIA type-2" evidence="1">
    <location>
        <begin position="4"/>
        <end position="151"/>
    </location>
</feature>
<keyword evidence="2" id="KW-0762">Sugar transport</keyword>
<evidence type="ECO:0000313" key="2">
    <source>
        <dbReference type="EMBL" id="UYG17564.1"/>
    </source>
</evidence>
<dbReference type="PROSITE" id="PS51094">
    <property type="entry name" value="PTS_EIIA_TYPE_2"/>
    <property type="match status" value="1"/>
</dbReference>
<dbReference type="Proteomes" id="UP001164305">
    <property type="component" value="Chromosome"/>
</dbReference>
<dbReference type="Pfam" id="PF00359">
    <property type="entry name" value="PTS_EIIA_2"/>
    <property type="match status" value="1"/>
</dbReference>
<evidence type="ECO:0000259" key="1">
    <source>
        <dbReference type="PROSITE" id="PS51094"/>
    </source>
</evidence>
<dbReference type="RefSeq" id="WP_263594773.1">
    <property type="nucleotide sequence ID" value="NZ_CP107020.1"/>
</dbReference>
<dbReference type="Gene3D" id="3.40.930.10">
    <property type="entry name" value="Mannitol-specific EII, Chain A"/>
    <property type="match status" value="1"/>
</dbReference>
<dbReference type="InterPro" id="IPR051541">
    <property type="entry name" value="PTS_SugarTrans_NitroReg"/>
</dbReference>
<proteinExistence type="predicted"/>
<dbReference type="SUPFAM" id="SSF55804">
    <property type="entry name" value="Phoshotransferase/anion transport protein"/>
    <property type="match status" value="1"/>
</dbReference>
<dbReference type="PANTHER" id="PTHR47738">
    <property type="entry name" value="PTS SYSTEM FRUCTOSE-LIKE EIIA COMPONENT-RELATED"/>
    <property type="match status" value="1"/>
</dbReference>
<dbReference type="InterPro" id="IPR002178">
    <property type="entry name" value="PTS_EIIA_type-2_dom"/>
</dbReference>
<dbReference type="CDD" id="cd00211">
    <property type="entry name" value="PTS_IIA_fru"/>
    <property type="match status" value="1"/>
</dbReference>
<keyword evidence="2" id="KW-0813">Transport</keyword>
<accession>A0ABY6G2Z0</accession>